<sequence>MADKQQQTPERQFSVQRVYIKDVSFESPNAPELFRGDWTPKHTLNLNTRINDLDKDHYEVVLEVTVTVKVGDKTAFIVEVQQAGIFNIAGFPEQELGPMLGAYCPSLLFPYAREVVSDLVVKGSFPQLVLQHVNFDMLFAQHQQQRAQQEAQQGGAEPAEAVQH</sequence>
<dbReference type="SUPFAM" id="SSF54611">
    <property type="entry name" value="SecB-like"/>
    <property type="match status" value="1"/>
</dbReference>
<reference evidence="6 7" key="1">
    <citation type="submission" date="2016-02" db="EMBL/GenBank/DDBJ databases">
        <title>Genome sequence of Marichromatium gracile YL-28, a purple sulfur bacterium.</title>
        <authorList>
            <person name="Zhao C."/>
            <person name="Hong X."/>
            <person name="Chen S."/>
            <person name="Yang S."/>
        </authorList>
    </citation>
    <scope>NUCLEOTIDE SEQUENCE [LARGE SCALE GENOMIC DNA]</scope>
    <source>
        <strain evidence="6 7">YL28</strain>
    </source>
</reference>
<comment type="function">
    <text evidence="5">One of the proteins required for the normal export of preproteins out of the cell cytoplasm. It is a molecular chaperone that binds to a subset of precursor proteins, maintaining them in a translocation-competent state. It also specifically binds to its receptor SecA.</text>
</comment>
<dbReference type="PRINTS" id="PR01594">
    <property type="entry name" value="SECBCHAPRONE"/>
</dbReference>
<gene>
    <name evidence="5" type="primary">secB</name>
    <name evidence="6" type="ORF">AY586_08775</name>
</gene>
<comment type="subcellular location">
    <subcellularLocation>
        <location evidence="5">Cytoplasm</location>
    </subcellularLocation>
</comment>
<accession>A0ABR5VIX8</accession>
<dbReference type="NCBIfam" id="NF004393">
    <property type="entry name" value="PRK05751.1-4"/>
    <property type="match status" value="1"/>
</dbReference>
<keyword evidence="7" id="KW-1185">Reference proteome</keyword>
<dbReference type="NCBIfam" id="NF004392">
    <property type="entry name" value="PRK05751.1-3"/>
    <property type="match status" value="1"/>
</dbReference>
<organism evidence="6 7">
    <name type="scientific">Marichromatium gracile</name>
    <name type="common">Chromatium gracile</name>
    <dbReference type="NCBI Taxonomy" id="1048"/>
    <lineage>
        <taxon>Bacteria</taxon>
        <taxon>Pseudomonadati</taxon>
        <taxon>Pseudomonadota</taxon>
        <taxon>Gammaproteobacteria</taxon>
        <taxon>Chromatiales</taxon>
        <taxon>Chromatiaceae</taxon>
        <taxon>Marichromatium</taxon>
    </lineage>
</organism>
<dbReference type="InterPro" id="IPR035958">
    <property type="entry name" value="SecB-like_sf"/>
</dbReference>
<evidence type="ECO:0000256" key="4">
    <source>
        <dbReference type="ARBA" id="ARBA00023010"/>
    </source>
</evidence>
<comment type="similarity">
    <text evidence="1 5">Belongs to the SecB family.</text>
</comment>
<evidence type="ECO:0000256" key="2">
    <source>
        <dbReference type="ARBA" id="ARBA00022448"/>
    </source>
</evidence>
<dbReference type="HAMAP" id="MF_00821">
    <property type="entry name" value="SecB"/>
    <property type="match status" value="1"/>
</dbReference>
<comment type="caution">
    <text evidence="6">The sequence shown here is derived from an EMBL/GenBank/DDBJ whole genome shotgun (WGS) entry which is preliminary data.</text>
</comment>
<dbReference type="NCBIfam" id="TIGR00809">
    <property type="entry name" value="secB"/>
    <property type="match status" value="1"/>
</dbReference>
<keyword evidence="5" id="KW-0143">Chaperone</keyword>
<evidence type="ECO:0000256" key="1">
    <source>
        <dbReference type="ARBA" id="ARBA00009990"/>
    </source>
</evidence>
<comment type="subunit">
    <text evidence="5">Homotetramer, a dimer of dimers. One homotetramer interacts with 1 SecA dimer.</text>
</comment>
<dbReference type="PANTHER" id="PTHR36918">
    <property type="match status" value="1"/>
</dbReference>
<name>A0ABR5VIX8_MARGR</name>
<keyword evidence="3 5" id="KW-0653">Protein transport</keyword>
<dbReference type="PANTHER" id="PTHR36918:SF1">
    <property type="entry name" value="PROTEIN-EXPORT PROTEIN SECB"/>
    <property type="match status" value="1"/>
</dbReference>
<dbReference type="InterPro" id="IPR003708">
    <property type="entry name" value="SecB"/>
</dbReference>
<keyword evidence="5" id="KW-0963">Cytoplasm</keyword>
<evidence type="ECO:0000313" key="6">
    <source>
        <dbReference type="EMBL" id="KXX65698.1"/>
    </source>
</evidence>
<dbReference type="EMBL" id="LSYU01000030">
    <property type="protein sequence ID" value="KXX65698.1"/>
    <property type="molecule type" value="Genomic_DNA"/>
</dbReference>
<evidence type="ECO:0000256" key="3">
    <source>
        <dbReference type="ARBA" id="ARBA00022927"/>
    </source>
</evidence>
<keyword evidence="4 5" id="KW-0811">Translocation</keyword>
<dbReference type="Gene3D" id="3.10.420.10">
    <property type="entry name" value="SecB-like"/>
    <property type="match status" value="1"/>
</dbReference>
<evidence type="ECO:0000256" key="5">
    <source>
        <dbReference type="HAMAP-Rule" id="MF_00821"/>
    </source>
</evidence>
<dbReference type="Proteomes" id="UP000075766">
    <property type="component" value="Unassembled WGS sequence"/>
</dbReference>
<keyword evidence="2 5" id="KW-0813">Transport</keyword>
<protein>
    <recommendedName>
        <fullName evidence="5">Protein-export protein SecB</fullName>
    </recommendedName>
</protein>
<dbReference type="Pfam" id="PF02556">
    <property type="entry name" value="SecB"/>
    <property type="match status" value="1"/>
</dbReference>
<dbReference type="RefSeq" id="WP_062272668.1">
    <property type="nucleotide sequence ID" value="NZ_LSYU01000030.1"/>
</dbReference>
<proteinExistence type="inferred from homology"/>
<evidence type="ECO:0000313" key="7">
    <source>
        <dbReference type="Proteomes" id="UP000075766"/>
    </source>
</evidence>